<evidence type="ECO:0000256" key="4">
    <source>
        <dbReference type="ARBA" id="ARBA00022723"/>
    </source>
</evidence>
<name>A0A5S9IPX3_UABAM</name>
<dbReference type="SFLD" id="SFLDS00005">
    <property type="entry name" value="Isoprenoid_Synthase_Type_I"/>
    <property type="match status" value="1"/>
</dbReference>
<evidence type="ECO:0000256" key="1">
    <source>
        <dbReference type="ARBA" id="ARBA00001946"/>
    </source>
</evidence>
<dbReference type="PANTHER" id="PTHR12001:SF69">
    <property type="entry name" value="ALL TRANS-POLYPRENYL-DIPHOSPHATE SYNTHASE PDSS1"/>
    <property type="match status" value="1"/>
</dbReference>
<keyword evidence="3 6" id="KW-0808">Transferase</keyword>
<dbReference type="AlphaFoldDB" id="A0A5S9IPX3"/>
<dbReference type="Proteomes" id="UP000326354">
    <property type="component" value="Chromosome"/>
</dbReference>
<dbReference type="OrthoDB" id="9805316at2"/>
<dbReference type="InterPro" id="IPR033749">
    <property type="entry name" value="Polyprenyl_synt_CS"/>
</dbReference>
<dbReference type="PROSITE" id="PS00444">
    <property type="entry name" value="POLYPRENYL_SYNTHASE_2"/>
    <property type="match status" value="1"/>
</dbReference>
<dbReference type="InterPro" id="IPR000092">
    <property type="entry name" value="Polyprenyl_synt"/>
</dbReference>
<dbReference type="GO" id="GO:0008299">
    <property type="term" value="P:isoprenoid biosynthetic process"/>
    <property type="evidence" value="ECO:0007669"/>
    <property type="project" value="InterPro"/>
</dbReference>
<evidence type="ECO:0000313" key="7">
    <source>
        <dbReference type="EMBL" id="BBM85456.1"/>
    </source>
</evidence>
<comment type="similarity">
    <text evidence="2 6">Belongs to the FPP/GGPP synthase family.</text>
</comment>
<accession>A0A5S9IPX3</accession>
<comment type="cofactor">
    <cofactor evidence="1">
        <name>Mg(2+)</name>
        <dbReference type="ChEBI" id="CHEBI:18420"/>
    </cofactor>
</comment>
<reference evidence="7 8" key="1">
    <citation type="submission" date="2019-08" db="EMBL/GenBank/DDBJ databases">
        <title>Complete genome sequence of Candidatus Uab amorphum.</title>
        <authorList>
            <person name="Shiratori T."/>
            <person name="Suzuki S."/>
            <person name="Kakizawa Y."/>
            <person name="Ishida K."/>
        </authorList>
    </citation>
    <scope>NUCLEOTIDE SEQUENCE [LARGE SCALE GENOMIC DNA]</scope>
    <source>
        <strain evidence="7 8">SRT547</strain>
    </source>
</reference>
<dbReference type="PANTHER" id="PTHR12001">
    <property type="entry name" value="GERANYLGERANYL PYROPHOSPHATE SYNTHASE"/>
    <property type="match status" value="1"/>
</dbReference>
<sequence>MSTHIDKDAIKNEAPTAAYQTNFSQGMFMNAVEEKIARVLGEELPAECEKPEILIEAARHLCLAKGAKRIRPRLVSLYGEAMEISPLELLDISVAAEMIHAASLLHDDVVDESNLRRGLETVNCKWGNKVAVLAGDLVLSLGFILLNKYVPDIHRTAVRVVDSMTRAAMLEVQARGRLDFKLDGWFFIAEGKTAKLFSWCGQAVGFYVGNEEVAARFEKCGKHLGIAFQMADDLRDLQGSDPGKERFSDIRNFNPSFPILKAASMDESLYREICENWKNPELDQEQVNKLGEAVLSTGVTELTIQALEREIEQAIDALGPYQNVPGTIEIVNWTKLLLGSVR</sequence>
<dbReference type="RefSeq" id="WP_151969558.1">
    <property type="nucleotide sequence ID" value="NZ_AP019860.1"/>
</dbReference>
<evidence type="ECO:0000256" key="6">
    <source>
        <dbReference type="RuleBase" id="RU004466"/>
    </source>
</evidence>
<dbReference type="EMBL" id="AP019860">
    <property type="protein sequence ID" value="BBM85456.1"/>
    <property type="molecule type" value="Genomic_DNA"/>
</dbReference>
<dbReference type="InterPro" id="IPR008949">
    <property type="entry name" value="Isoprenoid_synthase_dom_sf"/>
</dbReference>
<dbReference type="Gene3D" id="1.10.600.10">
    <property type="entry name" value="Farnesyl Diphosphate Synthase"/>
    <property type="match status" value="1"/>
</dbReference>
<dbReference type="CDD" id="cd00685">
    <property type="entry name" value="Trans_IPPS_HT"/>
    <property type="match status" value="1"/>
</dbReference>
<dbReference type="PROSITE" id="PS00723">
    <property type="entry name" value="POLYPRENYL_SYNTHASE_1"/>
    <property type="match status" value="1"/>
</dbReference>
<evidence type="ECO:0000256" key="5">
    <source>
        <dbReference type="ARBA" id="ARBA00022842"/>
    </source>
</evidence>
<gene>
    <name evidence="7" type="ORF">UABAM_03823</name>
</gene>
<proteinExistence type="inferred from homology"/>
<keyword evidence="4" id="KW-0479">Metal-binding</keyword>
<dbReference type="KEGG" id="uam:UABAM_03823"/>
<keyword evidence="5" id="KW-0460">Magnesium</keyword>
<organism evidence="7 8">
    <name type="scientific">Uabimicrobium amorphum</name>
    <dbReference type="NCBI Taxonomy" id="2596890"/>
    <lineage>
        <taxon>Bacteria</taxon>
        <taxon>Pseudomonadati</taxon>
        <taxon>Planctomycetota</taxon>
        <taxon>Candidatus Uabimicrobiia</taxon>
        <taxon>Candidatus Uabimicrobiales</taxon>
        <taxon>Candidatus Uabimicrobiaceae</taxon>
        <taxon>Candidatus Uabimicrobium</taxon>
    </lineage>
</organism>
<keyword evidence="8" id="KW-1185">Reference proteome</keyword>
<dbReference type="SUPFAM" id="SSF48576">
    <property type="entry name" value="Terpenoid synthases"/>
    <property type="match status" value="1"/>
</dbReference>
<evidence type="ECO:0000313" key="8">
    <source>
        <dbReference type="Proteomes" id="UP000326354"/>
    </source>
</evidence>
<evidence type="ECO:0000256" key="3">
    <source>
        <dbReference type="ARBA" id="ARBA00022679"/>
    </source>
</evidence>
<dbReference type="GO" id="GO:0004659">
    <property type="term" value="F:prenyltransferase activity"/>
    <property type="evidence" value="ECO:0007669"/>
    <property type="project" value="InterPro"/>
</dbReference>
<protein>
    <submittedName>
        <fullName evidence="7">Octaprenyl diphosphate synthase</fullName>
    </submittedName>
</protein>
<dbReference type="Pfam" id="PF00348">
    <property type="entry name" value="polyprenyl_synt"/>
    <property type="match status" value="1"/>
</dbReference>
<evidence type="ECO:0000256" key="2">
    <source>
        <dbReference type="ARBA" id="ARBA00006706"/>
    </source>
</evidence>
<dbReference type="GO" id="GO:0046872">
    <property type="term" value="F:metal ion binding"/>
    <property type="evidence" value="ECO:0007669"/>
    <property type="project" value="UniProtKB-KW"/>
</dbReference>